<reference evidence="1 2" key="1">
    <citation type="journal article" date="2018" name="Sci. Rep.">
        <title>Genomic signatures of local adaptation to the degree of environmental predictability in rotifers.</title>
        <authorList>
            <person name="Franch-Gras L."/>
            <person name="Hahn C."/>
            <person name="Garcia-Roger E.M."/>
            <person name="Carmona M.J."/>
            <person name="Serra M."/>
            <person name="Gomez A."/>
        </authorList>
    </citation>
    <scope>NUCLEOTIDE SEQUENCE [LARGE SCALE GENOMIC DNA]</scope>
    <source>
        <strain evidence="1">HYR1</strain>
    </source>
</reference>
<name>A0A3M7QXK3_BRAPC</name>
<dbReference type="AlphaFoldDB" id="A0A3M7QXK3"/>
<evidence type="ECO:0000313" key="2">
    <source>
        <dbReference type="Proteomes" id="UP000276133"/>
    </source>
</evidence>
<organism evidence="1 2">
    <name type="scientific">Brachionus plicatilis</name>
    <name type="common">Marine rotifer</name>
    <name type="synonym">Brachionus muelleri</name>
    <dbReference type="NCBI Taxonomy" id="10195"/>
    <lineage>
        <taxon>Eukaryota</taxon>
        <taxon>Metazoa</taxon>
        <taxon>Spiralia</taxon>
        <taxon>Gnathifera</taxon>
        <taxon>Rotifera</taxon>
        <taxon>Eurotatoria</taxon>
        <taxon>Monogononta</taxon>
        <taxon>Pseudotrocha</taxon>
        <taxon>Ploima</taxon>
        <taxon>Brachionidae</taxon>
        <taxon>Brachionus</taxon>
    </lineage>
</organism>
<keyword evidence="2" id="KW-1185">Reference proteome</keyword>
<dbReference type="Proteomes" id="UP000276133">
    <property type="component" value="Unassembled WGS sequence"/>
</dbReference>
<protein>
    <submittedName>
        <fullName evidence="1">Uncharacterized protein</fullName>
    </submittedName>
</protein>
<accession>A0A3M7QXK3</accession>
<proteinExistence type="predicted"/>
<evidence type="ECO:0000313" key="1">
    <source>
        <dbReference type="EMBL" id="RNA15844.1"/>
    </source>
</evidence>
<gene>
    <name evidence="1" type="ORF">BpHYR1_008795</name>
</gene>
<sequence>MTRKLFLFHISITYTFFLMKNNYSFYILACIYCKLAILSEDERADSSKSPQIKLSVSNRLFELSERYVGTGLSHSIP</sequence>
<dbReference type="EMBL" id="REGN01004873">
    <property type="protein sequence ID" value="RNA15844.1"/>
    <property type="molecule type" value="Genomic_DNA"/>
</dbReference>
<comment type="caution">
    <text evidence="1">The sequence shown here is derived from an EMBL/GenBank/DDBJ whole genome shotgun (WGS) entry which is preliminary data.</text>
</comment>